<dbReference type="EMBL" id="ADIZ01000047">
    <property type="protein sequence ID" value="OSK87636.1"/>
    <property type="molecule type" value="Genomic_DNA"/>
</dbReference>
<dbReference type="Proteomes" id="UP000193942">
    <property type="component" value="Unassembled WGS sequence"/>
</dbReference>
<comment type="caution">
    <text evidence="1">The sequence shown here is derived from an EMBL/GenBank/DDBJ whole genome shotgun (WGS) entry which is preliminary data.</text>
</comment>
<gene>
    <name evidence="1" type="ORF">ECXG_05258</name>
</gene>
<name>A0A1X3ISZ9_ECOLX</name>
<organism evidence="1 2">
    <name type="scientific">Escherichia coli TA447</name>
    <dbReference type="NCBI Taxonomy" id="656447"/>
    <lineage>
        <taxon>Bacteria</taxon>
        <taxon>Pseudomonadati</taxon>
        <taxon>Pseudomonadota</taxon>
        <taxon>Gammaproteobacteria</taxon>
        <taxon>Enterobacterales</taxon>
        <taxon>Enterobacteriaceae</taxon>
        <taxon>Escherichia</taxon>
    </lineage>
</organism>
<protein>
    <submittedName>
        <fullName evidence="1">Uncharacterized protein</fullName>
    </submittedName>
</protein>
<accession>A0A1X3ISZ9</accession>
<sequence>MVTIIIGVSRVIDYKTAEMSVDIPPFPEWNSGHYIEIPGEGIVFTGEKSDDGSRCYSGVIESHYSTDDWPFILSEYKNWLKDKERKFSYLFVLRNGELVHHEVNKSELL</sequence>
<proteinExistence type="predicted"/>
<evidence type="ECO:0000313" key="1">
    <source>
        <dbReference type="EMBL" id="OSK87636.1"/>
    </source>
</evidence>
<evidence type="ECO:0000313" key="2">
    <source>
        <dbReference type="Proteomes" id="UP000193942"/>
    </source>
</evidence>
<reference evidence="1 2" key="1">
    <citation type="submission" date="2010-04" db="EMBL/GenBank/DDBJ databases">
        <title>The Genome Sequence of Escherichia coli TA447.</title>
        <authorList>
            <consortium name="The Broad Institute Genome Sequencing Platform"/>
            <consortium name="The Broad Institute Genome Sequencing Center for Infectious Disease"/>
            <person name="Feldgarden M."/>
            <person name="Gordon D.M."/>
            <person name="Johnson J.R."/>
            <person name="Johnston B.D."/>
            <person name="Young S."/>
            <person name="Zeng Q."/>
            <person name="Koehrsen M."/>
            <person name="Alvarado L."/>
            <person name="Berlin A.M."/>
            <person name="Borenstein D."/>
            <person name="Chapman S.B."/>
            <person name="Chen Z."/>
            <person name="Engels R."/>
            <person name="Freedman E."/>
            <person name="Gellesch M."/>
            <person name="Goldberg J."/>
            <person name="Griggs A."/>
            <person name="Gujja S."/>
            <person name="Heilman E.R."/>
            <person name="Heiman D.I."/>
            <person name="Hepburn T.A."/>
            <person name="Howarth C."/>
            <person name="Jen D."/>
            <person name="Larson L."/>
            <person name="Mehta T."/>
            <person name="Park D."/>
            <person name="Pearson M."/>
            <person name="Richards J."/>
            <person name="Roberts A."/>
            <person name="Saif S."/>
            <person name="Shea T.D."/>
            <person name="Shenoy N."/>
            <person name="Sisk P."/>
            <person name="Stolte C."/>
            <person name="Sykes S.N."/>
            <person name="Walk T."/>
            <person name="White J."/>
            <person name="Yandava C."/>
            <person name="Haas B."/>
            <person name="Henn M.R."/>
            <person name="Nusbaum C."/>
            <person name="Birren B."/>
        </authorList>
    </citation>
    <scope>NUCLEOTIDE SEQUENCE [LARGE SCALE GENOMIC DNA]</scope>
    <source>
        <strain evidence="1 2">TA447</strain>
    </source>
</reference>
<dbReference type="AlphaFoldDB" id="A0A1X3ISZ9"/>